<name>A0A915K5V6_ROMCU</name>
<feature type="transmembrane region" description="Helical" evidence="1">
    <location>
        <begin position="12"/>
        <end position="34"/>
    </location>
</feature>
<feature type="transmembrane region" description="Helical" evidence="1">
    <location>
        <begin position="172"/>
        <end position="197"/>
    </location>
</feature>
<protein>
    <submittedName>
        <fullName evidence="3">Uncharacterized protein</fullName>
    </submittedName>
</protein>
<evidence type="ECO:0000256" key="1">
    <source>
        <dbReference type="SAM" id="Phobius"/>
    </source>
</evidence>
<keyword evidence="1" id="KW-1133">Transmembrane helix</keyword>
<reference evidence="3" key="1">
    <citation type="submission" date="2022-11" db="UniProtKB">
        <authorList>
            <consortium name="WormBaseParasite"/>
        </authorList>
    </citation>
    <scope>IDENTIFICATION</scope>
</reference>
<keyword evidence="2" id="KW-1185">Reference proteome</keyword>
<feature type="transmembrane region" description="Helical" evidence="1">
    <location>
        <begin position="274"/>
        <end position="294"/>
    </location>
</feature>
<dbReference type="Proteomes" id="UP000887565">
    <property type="component" value="Unplaced"/>
</dbReference>
<keyword evidence="1" id="KW-0472">Membrane</keyword>
<dbReference type="WBParaSite" id="nRc.2.0.1.t34111-RA">
    <property type="protein sequence ID" value="nRc.2.0.1.t34111-RA"/>
    <property type="gene ID" value="nRc.2.0.1.g34111"/>
</dbReference>
<feature type="transmembrane region" description="Helical" evidence="1">
    <location>
        <begin position="306"/>
        <end position="331"/>
    </location>
</feature>
<evidence type="ECO:0000313" key="3">
    <source>
        <dbReference type="WBParaSite" id="nRc.2.0.1.t34111-RA"/>
    </source>
</evidence>
<evidence type="ECO:0000313" key="2">
    <source>
        <dbReference type="Proteomes" id="UP000887565"/>
    </source>
</evidence>
<sequence length="394" mass="46089">MLILSQQIEVFFIWALRFTSCFSLLSNLIFYLCLFCRYFRFNLNIHWYLCNFAISELLRNVAVLAHGFLWEKQIQATKNEFSTIGMTYPNFDYNKTIENATIIGNLEQVSWSFLHILYAKDVVVTVLDICQMTTCLFGYLTLIQFHFMIKFLLFNSNAEILLLKNKFYAKNFFLGILIWFCGIFYVIIMAHFCINQYESDDPLIGEEISMTAVDFENAISICFGGISLIGVACLFYGIYKLYGKPIDDPNLFLSTNDVWLFEQICKFRRQSCRYLLRLTLALAVPVLSILFASWANFCPYLLRNQAILAVFHHCSTIYLSILSVAWILVWYQIDLHLRDEKPTMYSINDENFIGKQTEDTDVVGHADEKHTQRVVKIDDQRDSEEALLQYLEQY</sequence>
<dbReference type="AlphaFoldDB" id="A0A915K5V6"/>
<proteinExistence type="predicted"/>
<accession>A0A915K5V6</accession>
<keyword evidence="1" id="KW-0812">Transmembrane</keyword>
<organism evidence="2 3">
    <name type="scientific">Romanomermis culicivorax</name>
    <name type="common">Nematode worm</name>
    <dbReference type="NCBI Taxonomy" id="13658"/>
    <lineage>
        <taxon>Eukaryota</taxon>
        <taxon>Metazoa</taxon>
        <taxon>Ecdysozoa</taxon>
        <taxon>Nematoda</taxon>
        <taxon>Enoplea</taxon>
        <taxon>Dorylaimia</taxon>
        <taxon>Mermithida</taxon>
        <taxon>Mermithoidea</taxon>
        <taxon>Mermithidae</taxon>
        <taxon>Romanomermis</taxon>
    </lineage>
</organism>
<feature type="transmembrane region" description="Helical" evidence="1">
    <location>
        <begin position="217"/>
        <end position="239"/>
    </location>
</feature>